<organism evidence="1 2">
    <name type="scientific">Rhizobium meliloti (strain 1021)</name>
    <name type="common">Ensifer meliloti</name>
    <name type="synonym">Sinorhizobium meliloti</name>
    <dbReference type="NCBI Taxonomy" id="266834"/>
    <lineage>
        <taxon>Bacteria</taxon>
        <taxon>Pseudomonadati</taxon>
        <taxon>Pseudomonadota</taxon>
        <taxon>Alphaproteobacteria</taxon>
        <taxon>Hyphomicrobiales</taxon>
        <taxon>Rhizobiaceae</taxon>
        <taxon>Sinorhizobium/Ensifer group</taxon>
        <taxon>Sinorhizobium</taxon>
    </lineage>
</organism>
<evidence type="ECO:0000313" key="2">
    <source>
        <dbReference type="Proteomes" id="UP000001976"/>
    </source>
</evidence>
<name>Q92LC1_RHIME</name>
<dbReference type="EMBL" id="AL591688">
    <property type="protein sequence ID" value="CAC47730.1"/>
    <property type="molecule type" value="Genomic_DNA"/>
</dbReference>
<sequence length="255" mass="28166">MKGELDLCFVGYDEDGMVPTVKSAQSGESTTGVHWRTDIGVDARTLGGAVIRQENGELAGLISNNSDGGTEFLPIEFTDTLLSQLFIARIVSYMEPLQWKLDWKLAVQSDILTVEAKHYMGGGPNVDFIKLVITCRATVLAAGGKVEPSRCGYVEPPCALEARAKEPAVFEYELSDAFKKIARAFEAGDKYEKVFLQFTVTPLLKSQVKSRSNGCWEPDMTLVGSKTVENKFEQPIQRDVEVKEFSMITKYSTAD</sequence>
<gene>
    <name evidence="1" type="ORF">SMc03766</name>
</gene>
<protein>
    <submittedName>
        <fullName evidence="1">Uncharacterized protein</fullName>
    </submittedName>
</protein>
<dbReference type="EnsemblBacteria" id="CAC47730">
    <property type="protein sequence ID" value="CAC47730"/>
    <property type="gene ID" value="SMc03766"/>
</dbReference>
<keyword evidence="2" id="KW-1185">Reference proteome</keyword>
<dbReference type="KEGG" id="sme:SMc03766"/>
<dbReference type="AlphaFoldDB" id="Q92LC1"/>
<accession>Q92LC1</accession>
<dbReference type="HOGENOM" id="CLU_1089389_0_0_5"/>
<reference evidence="2" key="2">
    <citation type="journal article" date="2001" name="Science">
        <title>The composite genome of the legume symbiont Sinorhizobium meliloti.</title>
        <authorList>
            <person name="Galibert F."/>
            <person name="Finan T.M."/>
            <person name="Long S.R."/>
            <person name="Puehler A."/>
            <person name="Abola P."/>
            <person name="Ampe F."/>
            <person name="Barloy-Hubler F."/>
            <person name="Barnett M.J."/>
            <person name="Becker A."/>
            <person name="Boistard P."/>
            <person name="Bothe G."/>
            <person name="Boutry M."/>
            <person name="Bowser L."/>
            <person name="Buhrmester J."/>
            <person name="Cadieu E."/>
            <person name="Capela D."/>
            <person name="Chain P."/>
            <person name="Cowie A."/>
            <person name="Davis R.W."/>
            <person name="Dreano S."/>
            <person name="Federspiel N.A."/>
            <person name="Fisher R.F."/>
            <person name="Gloux S."/>
            <person name="Godrie T."/>
            <person name="Goffeau A."/>
            <person name="Golding B."/>
            <person name="Gouzy J."/>
            <person name="Gurjal M."/>
            <person name="Hernandez-Lucas I."/>
            <person name="Hong A."/>
            <person name="Huizar L."/>
            <person name="Hyman R.W."/>
            <person name="Jones T."/>
            <person name="Kahn D."/>
            <person name="Kahn M.L."/>
            <person name="Kalman S."/>
            <person name="Keating D.H."/>
            <person name="Kiss E."/>
            <person name="Komp C."/>
            <person name="Lelaure V."/>
            <person name="Masuy D."/>
            <person name="Palm C."/>
            <person name="Peck M.C."/>
            <person name="Pohl T.M."/>
            <person name="Portetelle D."/>
            <person name="Purnelle B."/>
            <person name="Ramsperger U."/>
            <person name="Surzycki R."/>
            <person name="Thebault P."/>
            <person name="Vandenbol M."/>
            <person name="Vorhoelter F.J."/>
            <person name="Weidner S."/>
            <person name="Wells D.H."/>
            <person name="Wong K."/>
            <person name="Yeh K.-C."/>
            <person name="Batut J."/>
        </authorList>
    </citation>
    <scope>NUCLEOTIDE SEQUENCE [LARGE SCALE GENOMIC DNA]</scope>
    <source>
        <strain evidence="2">1021</strain>
    </source>
</reference>
<proteinExistence type="predicted"/>
<dbReference type="Proteomes" id="UP000001976">
    <property type="component" value="Chromosome"/>
</dbReference>
<reference evidence="1 2" key="1">
    <citation type="journal article" date="2001" name="Proc. Natl. Acad. Sci. U.S.A.">
        <title>Analysis of the chromosome sequence of the legume symbiont Sinorhizobium meliloti strain 1021.</title>
        <authorList>
            <person name="Capela D."/>
            <person name="Barloy-Hubler F."/>
            <person name="Gouzy J."/>
            <person name="Bothe G."/>
            <person name="Ampe F."/>
            <person name="Batut J."/>
            <person name="Boistard P."/>
            <person name="Becker A."/>
            <person name="Boutry M."/>
            <person name="Cadieu E."/>
            <person name="Dreano S."/>
            <person name="Gloux S."/>
            <person name="Godrie T."/>
            <person name="Goffeau A."/>
            <person name="Kahn D."/>
            <person name="Kiss E."/>
            <person name="Lelaure V."/>
            <person name="Masuy D."/>
            <person name="Pohl T."/>
            <person name="Portetelle D."/>
            <person name="Puehler A."/>
            <person name="Purnelle B."/>
            <person name="Ramsperger U."/>
            <person name="Renard C."/>
            <person name="Thebault P."/>
            <person name="Vandenbol M."/>
            <person name="Weidner S."/>
            <person name="Galibert F."/>
        </authorList>
    </citation>
    <scope>NUCLEOTIDE SEQUENCE [LARGE SCALE GENOMIC DNA]</scope>
    <source>
        <strain evidence="1 2">1021</strain>
    </source>
</reference>
<dbReference type="PATRIC" id="fig|266834.11.peg.4700"/>
<evidence type="ECO:0000313" key="1">
    <source>
        <dbReference type="EMBL" id="CAC47730.1"/>
    </source>
</evidence>